<dbReference type="Gene3D" id="1.10.630.10">
    <property type="entry name" value="Cytochrome P450"/>
    <property type="match status" value="1"/>
</dbReference>
<evidence type="ECO:0000256" key="4">
    <source>
        <dbReference type="ARBA" id="ARBA00023004"/>
    </source>
</evidence>
<dbReference type="InterPro" id="IPR050121">
    <property type="entry name" value="Cytochrome_P450_monoxygenase"/>
</dbReference>
<comment type="caution">
    <text evidence="8">The sequence shown here is derived from an EMBL/GenBank/DDBJ whole genome shotgun (WGS) entry which is preliminary data.</text>
</comment>
<proteinExistence type="inferred from homology"/>
<dbReference type="GO" id="GO:0020037">
    <property type="term" value="F:heme binding"/>
    <property type="evidence" value="ECO:0007669"/>
    <property type="project" value="InterPro"/>
</dbReference>
<evidence type="ECO:0000313" key="9">
    <source>
        <dbReference type="Proteomes" id="UP000306584"/>
    </source>
</evidence>
<keyword evidence="3 6" id="KW-0560">Oxidoreductase</keyword>
<evidence type="ECO:0000256" key="5">
    <source>
        <dbReference type="PIRSR" id="PIRSR602401-1"/>
    </source>
</evidence>
<sequence length="512" mass="57750">MISYILPTPFHLKTDNGDLRPSAIGVWTLVLIASFAAWRMFYAIFLSPVRHIPGPFWSRVSSIPYRWATFKTARTEYAHSIAQKYGPVVVIAPDQILTSDETAMKTIYNRSSVKTSFYTNMGSWKGVITTLGKLDYASAAPTRNNLLQCFQNRNLDTLTENIDAHVLKFVKILSEHAERGENVDGVVWFRLLALDIVTDVLWGDQTDLLGNANKSTPDILRRFHAFSKYNALKSFIPAVETFVKHFGNSKWKQLRQDCLDMDVTAHEALVKWNEKDSKGHDRDVLSMLSSMEADGTSNANMPQAHIPAYMVEMMAAGSSTTSHTATFACWALTNYPEVQKKLRQELFEAFPDASALDMRESQNLPYLEAVIKETMRVWPMIPGPLERYLGSSITVDGLVIPAGVVASTSAYTQGRKEDVYKNAGKWFPDRWLTADDRMKLNWIPFGHGSRICPGSNLAMTELRYMLCAIFRNLRAVQPTGHENEPIEMMDVFAAGTKSGVCWLRFEKDDQEA</sequence>
<dbReference type="Proteomes" id="UP000306584">
    <property type="component" value="Unassembled WGS sequence"/>
</dbReference>
<organism evidence="8 9">
    <name type="scientific">Aureobasidium pullulans</name>
    <name type="common">Black yeast</name>
    <name type="synonym">Pullularia pullulans</name>
    <dbReference type="NCBI Taxonomy" id="5580"/>
    <lineage>
        <taxon>Eukaryota</taxon>
        <taxon>Fungi</taxon>
        <taxon>Dikarya</taxon>
        <taxon>Ascomycota</taxon>
        <taxon>Pezizomycotina</taxon>
        <taxon>Dothideomycetes</taxon>
        <taxon>Dothideomycetidae</taxon>
        <taxon>Dothideales</taxon>
        <taxon>Saccotheciaceae</taxon>
        <taxon>Aureobasidium</taxon>
    </lineage>
</organism>
<feature type="transmembrane region" description="Helical" evidence="7">
    <location>
        <begin position="24"/>
        <end position="45"/>
    </location>
</feature>
<protein>
    <recommendedName>
        <fullName evidence="10">Cytochrome P450</fullName>
    </recommendedName>
</protein>
<dbReference type="PROSITE" id="PS00086">
    <property type="entry name" value="CYTOCHROME_P450"/>
    <property type="match status" value="1"/>
</dbReference>
<evidence type="ECO:0000256" key="6">
    <source>
        <dbReference type="RuleBase" id="RU000461"/>
    </source>
</evidence>
<keyword evidence="7" id="KW-0812">Transmembrane</keyword>
<dbReference type="InterPro" id="IPR017972">
    <property type="entry name" value="Cyt_P450_CS"/>
</dbReference>
<keyword evidence="5 6" id="KW-0349">Heme</keyword>
<evidence type="ECO:0000256" key="3">
    <source>
        <dbReference type="ARBA" id="ARBA00023002"/>
    </source>
</evidence>
<keyword evidence="4 5" id="KW-0408">Iron</keyword>
<dbReference type="InterPro" id="IPR001128">
    <property type="entry name" value="Cyt_P450"/>
</dbReference>
<dbReference type="PRINTS" id="PR00385">
    <property type="entry name" value="P450"/>
</dbReference>
<dbReference type="GO" id="GO:0044550">
    <property type="term" value="P:secondary metabolite biosynthetic process"/>
    <property type="evidence" value="ECO:0007669"/>
    <property type="project" value="UniProtKB-ARBA"/>
</dbReference>
<dbReference type="Pfam" id="PF00067">
    <property type="entry name" value="p450"/>
    <property type="match status" value="1"/>
</dbReference>
<evidence type="ECO:0000256" key="1">
    <source>
        <dbReference type="ARBA" id="ARBA00001971"/>
    </source>
</evidence>
<name>A0A4S9KYC4_AURPU</name>
<feature type="binding site" description="axial binding residue" evidence="5">
    <location>
        <position position="452"/>
    </location>
    <ligand>
        <name>heme</name>
        <dbReference type="ChEBI" id="CHEBI:30413"/>
    </ligand>
    <ligandPart>
        <name>Fe</name>
        <dbReference type="ChEBI" id="CHEBI:18248"/>
    </ligandPart>
</feature>
<dbReference type="InterPro" id="IPR036396">
    <property type="entry name" value="Cyt_P450_sf"/>
</dbReference>
<dbReference type="InterPro" id="IPR002401">
    <property type="entry name" value="Cyt_P450_E_grp-I"/>
</dbReference>
<evidence type="ECO:0000256" key="2">
    <source>
        <dbReference type="ARBA" id="ARBA00022723"/>
    </source>
</evidence>
<dbReference type="PANTHER" id="PTHR24305">
    <property type="entry name" value="CYTOCHROME P450"/>
    <property type="match status" value="1"/>
</dbReference>
<dbReference type="GO" id="GO:0005506">
    <property type="term" value="F:iron ion binding"/>
    <property type="evidence" value="ECO:0007669"/>
    <property type="project" value="InterPro"/>
</dbReference>
<dbReference type="AlphaFoldDB" id="A0A4S9KYC4"/>
<keyword evidence="7" id="KW-0472">Membrane</keyword>
<evidence type="ECO:0000256" key="7">
    <source>
        <dbReference type="SAM" id="Phobius"/>
    </source>
</evidence>
<dbReference type="PRINTS" id="PR00463">
    <property type="entry name" value="EP450I"/>
</dbReference>
<accession>A0A4S9KYC4</accession>
<comment type="similarity">
    <text evidence="6">Belongs to the cytochrome P450 family.</text>
</comment>
<dbReference type="PANTHER" id="PTHR24305:SF235">
    <property type="entry name" value="CYTOCHROME P450 MONOOXYGENASE APDB-RELATED"/>
    <property type="match status" value="1"/>
</dbReference>
<keyword evidence="7" id="KW-1133">Transmembrane helix</keyword>
<evidence type="ECO:0008006" key="10">
    <source>
        <dbReference type="Google" id="ProtNLM"/>
    </source>
</evidence>
<dbReference type="SUPFAM" id="SSF48264">
    <property type="entry name" value="Cytochrome P450"/>
    <property type="match status" value="1"/>
</dbReference>
<keyword evidence="2 5" id="KW-0479">Metal-binding</keyword>
<comment type="cofactor">
    <cofactor evidence="1 5">
        <name>heme</name>
        <dbReference type="ChEBI" id="CHEBI:30413"/>
    </cofactor>
</comment>
<evidence type="ECO:0000313" key="8">
    <source>
        <dbReference type="EMBL" id="THY21641.1"/>
    </source>
</evidence>
<dbReference type="GO" id="GO:0016705">
    <property type="term" value="F:oxidoreductase activity, acting on paired donors, with incorporation or reduction of molecular oxygen"/>
    <property type="evidence" value="ECO:0007669"/>
    <property type="project" value="InterPro"/>
</dbReference>
<keyword evidence="6" id="KW-0503">Monooxygenase</keyword>
<reference evidence="8 9" key="1">
    <citation type="submission" date="2018-10" db="EMBL/GenBank/DDBJ databases">
        <title>Fifty Aureobasidium pullulans genomes reveal a recombining polyextremotolerant generalist.</title>
        <authorList>
            <person name="Gostincar C."/>
            <person name="Turk M."/>
            <person name="Zajc J."/>
            <person name="Gunde-Cimerman N."/>
        </authorList>
    </citation>
    <scope>NUCLEOTIDE SEQUENCE [LARGE SCALE GENOMIC DNA]</scope>
    <source>
        <strain evidence="8 9">EXF-6604</strain>
    </source>
</reference>
<dbReference type="GO" id="GO:0004497">
    <property type="term" value="F:monooxygenase activity"/>
    <property type="evidence" value="ECO:0007669"/>
    <property type="project" value="UniProtKB-KW"/>
</dbReference>
<dbReference type="EMBL" id="QZBD01000283">
    <property type="protein sequence ID" value="THY21641.1"/>
    <property type="molecule type" value="Genomic_DNA"/>
</dbReference>
<gene>
    <name evidence="8" type="ORF">D6D01_06562</name>
</gene>